<feature type="non-terminal residue" evidence="3">
    <location>
        <position position="1"/>
    </location>
</feature>
<gene>
    <name evidence="3" type="ORF">PEVE_00003136</name>
</gene>
<dbReference type="EMBL" id="CALNXI010001187">
    <property type="protein sequence ID" value="CAH3159281.1"/>
    <property type="molecule type" value="Genomic_DNA"/>
</dbReference>
<organism evidence="3 4">
    <name type="scientific">Porites evermanni</name>
    <dbReference type="NCBI Taxonomy" id="104178"/>
    <lineage>
        <taxon>Eukaryota</taxon>
        <taxon>Metazoa</taxon>
        <taxon>Cnidaria</taxon>
        <taxon>Anthozoa</taxon>
        <taxon>Hexacorallia</taxon>
        <taxon>Scleractinia</taxon>
        <taxon>Fungiina</taxon>
        <taxon>Poritidae</taxon>
        <taxon>Porites</taxon>
    </lineage>
</organism>
<name>A0ABN8QCX8_9CNID</name>
<proteinExistence type="predicted"/>
<evidence type="ECO:0000313" key="4">
    <source>
        <dbReference type="Proteomes" id="UP001159427"/>
    </source>
</evidence>
<keyword evidence="2" id="KW-0472">Membrane</keyword>
<protein>
    <submittedName>
        <fullName evidence="3">Uncharacterized protein</fullName>
    </submittedName>
</protein>
<dbReference type="PANTHER" id="PTHR34605">
    <property type="entry name" value="PHAGE_INTEGRASE DOMAIN-CONTAINING PROTEIN"/>
    <property type="match status" value="1"/>
</dbReference>
<dbReference type="Proteomes" id="UP001159427">
    <property type="component" value="Unassembled WGS sequence"/>
</dbReference>
<accession>A0ABN8QCX8</accession>
<keyword evidence="1" id="KW-0233">DNA recombination</keyword>
<sequence>WDNLYSFQLALRGCKRFLGTPSAPKHPITPNLLFRMAPLLDRNNSLHAAMWALFLVTFLFFLRKSNLVVITALGVDSRHYSLHSFRRDGATFAFASKVPAELIKFQGDWRSDTYL</sequence>
<comment type="caution">
    <text evidence="3">The sequence shown here is derived from an EMBL/GenBank/DDBJ whole genome shotgun (WGS) entry which is preliminary data.</text>
</comment>
<feature type="non-terminal residue" evidence="3">
    <location>
        <position position="115"/>
    </location>
</feature>
<keyword evidence="2" id="KW-1133">Transmembrane helix</keyword>
<dbReference type="InterPro" id="IPR013762">
    <property type="entry name" value="Integrase-like_cat_sf"/>
</dbReference>
<evidence type="ECO:0000313" key="3">
    <source>
        <dbReference type="EMBL" id="CAH3159281.1"/>
    </source>
</evidence>
<evidence type="ECO:0000256" key="1">
    <source>
        <dbReference type="ARBA" id="ARBA00023172"/>
    </source>
</evidence>
<keyword evidence="4" id="KW-1185">Reference proteome</keyword>
<feature type="transmembrane region" description="Helical" evidence="2">
    <location>
        <begin position="45"/>
        <end position="62"/>
    </location>
</feature>
<evidence type="ECO:0000256" key="2">
    <source>
        <dbReference type="SAM" id="Phobius"/>
    </source>
</evidence>
<dbReference type="InterPro" id="IPR052925">
    <property type="entry name" value="Phage_Integrase-like_Recomb"/>
</dbReference>
<keyword evidence="2" id="KW-0812">Transmembrane</keyword>
<reference evidence="3 4" key="1">
    <citation type="submission" date="2022-05" db="EMBL/GenBank/DDBJ databases">
        <authorList>
            <consortium name="Genoscope - CEA"/>
            <person name="William W."/>
        </authorList>
    </citation>
    <scope>NUCLEOTIDE SEQUENCE [LARGE SCALE GENOMIC DNA]</scope>
</reference>
<dbReference type="PANTHER" id="PTHR34605:SF5">
    <property type="entry name" value="INTEGRASE_RECOMBINASE XERD HOMOLOG"/>
    <property type="match status" value="1"/>
</dbReference>
<dbReference type="SUPFAM" id="SSF56349">
    <property type="entry name" value="DNA breaking-rejoining enzymes"/>
    <property type="match status" value="1"/>
</dbReference>
<dbReference type="Gene3D" id="1.10.443.10">
    <property type="entry name" value="Intergrase catalytic core"/>
    <property type="match status" value="1"/>
</dbReference>
<dbReference type="InterPro" id="IPR011010">
    <property type="entry name" value="DNA_brk_join_enz"/>
</dbReference>